<accession>A0A0S6UE86</accession>
<feature type="region of interest" description="Disordered" evidence="1">
    <location>
        <begin position="42"/>
        <end position="99"/>
    </location>
</feature>
<reference evidence="2" key="1">
    <citation type="journal article" date="2014" name="Gene">
        <title>Genome-guided analysis of transformation efficiency and carbon dioxide assimilation by Moorella thermoacetica Y72.</title>
        <authorList>
            <person name="Tsukahara K."/>
            <person name="Kita A."/>
            <person name="Nakashimada Y."/>
            <person name="Hoshino T."/>
            <person name="Murakami K."/>
        </authorList>
    </citation>
    <scope>NUCLEOTIDE SEQUENCE [LARGE SCALE GENOMIC DNA]</scope>
    <source>
        <strain evidence="2">Y72</strain>
    </source>
</reference>
<dbReference type="Gene3D" id="3.30.1490.480">
    <property type="entry name" value="Endolytic murein transglycosylase"/>
    <property type="match status" value="1"/>
</dbReference>
<organism evidence="2">
    <name type="scientific">Moorella thermoacetica Y72</name>
    <dbReference type="NCBI Taxonomy" id="1325331"/>
    <lineage>
        <taxon>Bacteria</taxon>
        <taxon>Bacillati</taxon>
        <taxon>Bacillota</taxon>
        <taxon>Clostridia</taxon>
        <taxon>Neomoorellales</taxon>
        <taxon>Neomoorellaceae</taxon>
        <taxon>Neomoorella</taxon>
    </lineage>
</organism>
<dbReference type="Proteomes" id="UP000063718">
    <property type="component" value="Unassembled WGS sequence"/>
</dbReference>
<name>A0A0S6UE86_NEOTH</name>
<evidence type="ECO:0000313" key="2">
    <source>
        <dbReference type="EMBL" id="GAF26509.1"/>
    </source>
</evidence>
<sequence length="163" mass="16515">MGFFLAGIFLLAWHPGPTKEEIIARARDYGMVFRDEVVPLAPAPGKEDAKPPAAAPGATPAGAGANSSQPGATPAQTGAGPGGPGREMPGPATAAGPEGEILVTIPAGADLKDIAASLEARGVISAAVFEAEIHRQGLVEKIKAGSYYLPPGNVQEIIKRLTS</sequence>
<feature type="compositionally biased region" description="Low complexity" evidence="1">
    <location>
        <begin position="51"/>
        <end position="78"/>
    </location>
</feature>
<dbReference type="AlphaFoldDB" id="A0A0S6UE86"/>
<dbReference type="EMBL" id="DF238840">
    <property type="protein sequence ID" value="GAF26509.1"/>
    <property type="molecule type" value="Genomic_DNA"/>
</dbReference>
<gene>
    <name evidence="2" type="ORF">MTY_1849</name>
</gene>
<protein>
    <submittedName>
        <fullName evidence="2">Predicted periplasmic solute-binding protein</fullName>
    </submittedName>
</protein>
<evidence type="ECO:0000256" key="1">
    <source>
        <dbReference type="SAM" id="MobiDB-lite"/>
    </source>
</evidence>
<dbReference type="RefSeq" id="WP_025774227.1">
    <property type="nucleotide sequence ID" value="NZ_DF238840.1"/>
</dbReference>
<proteinExistence type="predicted"/>